<dbReference type="PANTHER" id="PTHR22761:SF7">
    <property type="entry name" value="SNF7 FAMILY PROTEIN"/>
    <property type="match status" value="1"/>
</dbReference>
<dbReference type="EMBL" id="BAABME010000004">
    <property type="protein sequence ID" value="GAA0138303.1"/>
    <property type="molecule type" value="Genomic_DNA"/>
</dbReference>
<dbReference type="Pfam" id="PF25880">
    <property type="entry name" value="WHD_CHMP7_1st"/>
    <property type="match status" value="1"/>
</dbReference>
<evidence type="ECO:0000256" key="1">
    <source>
        <dbReference type="SAM" id="Coils"/>
    </source>
</evidence>
<gene>
    <name evidence="3" type="ORF">LIER_00073</name>
</gene>
<feature type="region of interest" description="Disordered" evidence="2">
    <location>
        <begin position="428"/>
        <end position="450"/>
    </location>
</feature>
<comment type="caution">
    <text evidence="3">The sequence shown here is derived from an EMBL/GenBank/DDBJ whole genome shotgun (WGS) entry which is preliminary data.</text>
</comment>
<feature type="coiled-coil region" evidence="1">
    <location>
        <begin position="331"/>
        <end position="384"/>
    </location>
</feature>
<keyword evidence="1" id="KW-0175">Coiled coil</keyword>
<dbReference type="GO" id="GO:0032511">
    <property type="term" value="P:late endosome to vacuole transport via multivesicular body sorting pathway"/>
    <property type="evidence" value="ECO:0007669"/>
    <property type="project" value="TreeGrafter"/>
</dbReference>
<reference evidence="3 4" key="1">
    <citation type="submission" date="2024-01" db="EMBL/GenBank/DDBJ databases">
        <title>The complete chloroplast genome sequence of Lithospermum erythrorhizon: insights into the phylogenetic relationship among Boraginaceae species and the maternal lineages of purple gromwells.</title>
        <authorList>
            <person name="Okada T."/>
            <person name="Watanabe K."/>
        </authorList>
    </citation>
    <scope>NUCLEOTIDE SEQUENCE [LARGE SCALE GENOMIC DNA]</scope>
</reference>
<dbReference type="Proteomes" id="UP001454036">
    <property type="component" value="Unassembled WGS sequence"/>
</dbReference>
<dbReference type="GO" id="GO:0005771">
    <property type="term" value="C:multivesicular body"/>
    <property type="evidence" value="ECO:0007669"/>
    <property type="project" value="TreeGrafter"/>
</dbReference>
<dbReference type="PANTHER" id="PTHR22761">
    <property type="entry name" value="CHARGED MULTIVESICULAR BODY PROTEIN"/>
    <property type="match status" value="1"/>
</dbReference>
<dbReference type="InterPro" id="IPR005024">
    <property type="entry name" value="Snf7_fam"/>
</dbReference>
<evidence type="ECO:0000256" key="2">
    <source>
        <dbReference type="SAM" id="MobiDB-lite"/>
    </source>
</evidence>
<sequence length="450" mass="50337">MDTNPEIERIKVASYIHQEVEDWDDEQKSRSRFKAMSGQTQDYEWQTRYIFWKNLIINVAKHLNVFIIHPNQLQHVWFRRGHLSPLCIDQVLVEMYKNGELLRSSDLVDPKSGPLSQMFRKVFHRVGLSSRGKFSIEGINEEFFIVLPLLKEKSVQVLNVLSESHWTPSCVVTLNKFEEICGGPKEASLVLSHLSENGKARYLQTQSKDPIEGVKVALATGALCTITSLDHDVLHLLWTVDRLGQQLNVIDGRCKSIKELATVSLKMGNRTSALRHARELKLASQGREKCITLLNRVEEVLGIISDAESSKKVSEAIIIGARAMKENRISAQEVQQSLEELDESIASQKQVDKLLETSYMEVEDEDIEDELKQLEIDIAAESVQAPIDSVAAAPDSSVGVQDASETSDSLSSALSKLDLMDNTPTISVLNEDLESSTPRNVSRTATLEAA</sequence>
<dbReference type="GO" id="GO:0000815">
    <property type="term" value="C:ESCRT III complex"/>
    <property type="evidence" value="ECO:0007669"/>
    <property type="project" value="TreeGrafter"/>
</dbReference>
<feature type="compositionally biased region" description="Polar residues" evidence="2">
    <location>
        <begin position="435"/>
        <end position="450"/>
    </location>
</feature>
<organism evidence="3 4">
    <name type="scientific">Lithospermum erythrorhizon</name>
    <name type="common">Purple gromwell</name>
    <name type="synonym">Lithospermum officinale var. erythrorhizon</name>
    <dbReference type="NCBI Taxonomy" id="34254"/>
    <lineage>
        <taxon>Eukaryota</taxon>
        <taxon>Viridiplantae</taxon>
        <taxon>Streptophyta</taxon>
        <taxon>Embryophyta</taxon>
        <taxon>Tracheophyta</taxon>
        <taxon>Spermatophyta</taxon>
        <taxon>Magnoliopsida</taxon>
        <taxon>eudicotyledons</taxon>
        <taxon>Gunneridae</taxon>
        <taxon>Pentapetalae</taxon>
        <taxon>asterids</taxon>
        <taxon>lamiids</taxon>
        <taxon>Boraginales</taxon>
        <taxon>Boraginaceae</taxon>
        <taxon>Boraginoideae</taxon>
        <taxon>Lithospermeae</taxon>
        <taxon>Lithospermum</taxon>
    </lineage>
</organism>
<evidence type="ECO:0000313" key="4">
    <source>
        <dbReference type="Proteomes" id="UP001454036"/>
    </source>
</evidence>
<evidence type="ECO:0000313" key="3">
    <source>
        <dbReference type="EMBL" id="GAA0138303.1"/>
    </source>
</evidence>
<name>A0AAV3NKL2_LITER</name>
<protein>
    <submittedName>
        <fullName evidence="3">Membrane traffic protein</fullName>
    </submittedName>
</protein>
<dbReference type="GO" id="GO:0009898">
    <property type="term" value="C:cytoplasmic side of plasma membrane"/>
    <property type="evidence" value="ECO:0007669"/>
    <property type="project" value="TreeGrafter"/>
</dbReference>
<keyword evidence="4" id="KW-1185">Reference proteome</keyword>
<dbReference type="AlphaFoldDB" id="A0AAV3NKL2"/>
<dbReference type="Pfam" id="PF03357">
    <property type="entry name" value="Snf7"/>
    <property type="match status" value="1"/>
</dbReference>
<dbReference type="GO" id="GO:0006900">
    <property type="term" value="P:vesicle budding from membrane"/>
    <property type="evidence" value="ECO:0007669"/>
    <property type="project" value="TreeGrafter"/>
</dbReference>
<accession>A0AAV3NKL2</accession>
<proteinExistence type="predicted"/>